<evidence type="ECO:0000313" key="2">
    <source>
        <dbReference type="EMBL" id="KAK8040200.1"/>
    </source>
</evidence>
<feature type="region of interest" description="Disordered" evidence="1">
    <location>
        <begin position="183"/>
        <end position="207"/>
    </location>
</feature>
<comment type="caution">
    <text evidence="2">The sequence shown here is derived from an EMBL/GenBank/DDBJ whole genome shotgun (WGS) entry which is preliminary data.</text>
</comment>
<dbReference type="SUPFAM" id="SSF48264">
    <property type="entry name" value="Cytochrome P450"/>
    <property type="match status" value="1"/>
</dbReference>
<keyword evidence="3" id="KW-1185">Reference proteome</keyword>
<protein>
    <submittedName>
        <fullName evidence="2">Cytochrome P450</fullName>
    </submittedName>
</protein>
<gene>
    <name evidence="2" type="ORF">PG993_008611</name>
</gene>
<dbReference type="EMBL" id="JAQQWK010000006">
    <property type="protein sequence ID" value="KAK8040200.1"/>
    <property type="molecule type" value="Genomic_DNA"/>
</dbReference>
<sequence>MGQCAGAVNGDLWRSIRTVFDPHFSHQCAKVFLDPMRRELSRWRAQLPAVPGRADFVVEALETCRSLPFKIIALSLYSGVLTDKKFDELLQLNVVHDKVLLTTWFGRRERSSFDNMLPTMTKKNMDTFEAEWEAYNLKVARIATKILFANLDVTSAILAFLLINLAMNPDVQTELREEVLAQHREANSSRTNGDGSTESEDVYERNL</sequence>
<dbReference type="Gene3D" id="1.10.630.10">
    <property type="entry name" value="Cytochrome P450"/>
    <property type="match status" value="1"/>
</dbReference>
<organism evidence="2 3">
    <name type="scientific">Apiospora rasikravindrae</name>
    <dbReference type="NCBI Taxonomy" id="990691"/>
    <lineage>
        <taxon>Eukaryota</taxon>
        <taxon>Fungi</taxon>
        <taxon>Dikarya</taxon>
        <taxon>Ascomycota</taxon>
        <taxon>Pezizomycotina</taxon>
        <taxon>Sordariomycetes</taxon>
        <taxon>Xylariomycetidae</taxon>
        <taxon>Amphisphaeriales</taxon>
        <taxon>Apiosporaceae</taxon>
        <taxon>Apiospora</taxon>
    </lineage>
</organism>
<evidence type="ECO:0000313" key="3">
    <source>
        <dbReference type="Proteomes" id="UP001444661"/>
    </source>
</evidence>
<dbReference type="InterPro" id="IPR036396">
    <property type="entry name" value="Cyt_P450_sf"/>
</dbReference>
<proteinExistence type="predicted"/>
<reference evidence="2 3" key="1">
    <citation type="submission" date="2023-01" db="EMBL/GenBank/DDBJ databases">
        <title>Analysis of 21 Apiospora genomes using comparative genomics revels a genus with tremendous synthesis potential of carbohydrate active enzymes and secondary metabolites.</title>
        <authorList>
            <person name="Sorensen T."/>
        </authorList>
    </citation>
    <scope>NUCLEOTIDE SEQUENCE [LARGE SCALE GENOMIC DNA]</scope>
    <source>
        <strain evidence="2 3">CBS 33761</strain>
    </source>
</reference>
<dbReference type="Proteomes" id="UP001444661">
    <property type="component" value="Unassembled WGS sequence"/>
</dbReference>
<evidence type="ECO:0000256" key="1">
    <source>
        <dbReference type="SAM" id="MobiDB-lite"/>
    </source>
</evidence>
<name>A0ABR1T0V6_9PEZI</name>
<accession>A0ABR1T0V6</accession>